<keyword evidence="3" id="KW-1185">Reference proteome</keyword>
<organism evidence="2 3">
    <name type="scientific">Sphingomonas yantingensis</name>
    <dbReference type="NCBI Taxonomy" id="1241761"/>
    <lineage>
        <taxon>Bacteria</taxon>
        <taxon>Pseudomonadati</taxon>
        <taxon>Pseudomonadota</taxon>
        <taxon>Alphaproteobacteria</taxon>
        <taxon>Sphingomonadales</taxon>
        <taxon>Sphingomonadaceae</taxon>
        <taxon>Sphingomonas</taxon>
    </lineage>
</organism>
<keyword evidence="1" id="KW-0812">Transmembrane</keyword>
<dbReference type="RefSeq" id="WP_184023627.1">
    <property type="nucleotide sequence ID" value="NZ_JACIJJ010000001.1"/>
</dbReference>
<feature type="transmembrane region" description="Helical" evidence="1">
    <location>
        <begin position="38"/>
        <end position="59"/>
    </location>
</feature>
<dbReference type="EMBL" id="JACIJJ010000001">
    <property type="protein sequence ID" value="MBB5697028.1"/>
    <property type="molecule type" value="Genomic_DNA"/>
</dbReference>
<feature type="transmembrane region" description="Helical" evidence="1">
    <location>
        <begin position="6"/>
        <end position="26"/>
    </location>
</feature>
<evidence type="ECO:0000313" key="3">
    <source>
        <dbReference type="Proteomes" id="UP000557739"/>
    </source>
</evidence>
<name>A0A7W9AMF2_9SPHN</name>
<evidence type="ECO:0000256" key="1">
    <source>
        <dbReference type="SAM" id="Phobius"/>
    </source>
</evidence>
<proteinExistence type="predicted"/>
<gene>
    <name evidence="2" type="ORF">FHR19_000353</name>
</gene>
<protein>
    <submittedName>
        <fullName evidence="2">Uncharacterized membrane protein YcjF (UPF0283 family)</fullName>
    </submittedName>
</protein>
<dbReference type="Proteomes" id="UP000557739">
    <property type="component" value="Unassembled WGS sequence"/>
</dbReference>
<sequence length="60" mass="5828">MTEQAFAALGLLGSTAVGAVAIVGLARQLIRHGWTVHGGLGLMLTGTGTLAVVATVGGIA</sequence>
<dbReference type="AlphaFoldDB" id="A0A7W9AMF2"/>
<accession>A0A7W9AMF2</accession>
<reference evidence="2 3" key="1">
    <citation type="submission" date="2020-08" db="EMBL/GenBank/DDBJ databases">
        <title>Genomic Encyclopedia of Type Strains, Phase IV (KMG-IV): sequencing the most valuable type-strain genomes for metagenomic binning, comparative biology and taxonomic classification.</title>
        <authorList>
            <person name="Goeker M."/>
        </authorList>
    </citation>
    <scope>NUCLEOTIDE SEQUENCE [LARGE SCALE GENOMIC DNA]</scope>
    <source>
        <strain evidence="2 3">DSM 27244</strain>
    </source>
</reference>
<keyword evidence="1" id="KW-1133">Transmembrane helix</keyword>
<keyword evidence="1" id="KW-0472">Membrane</keyword>
<evidence type="ECO:0000313" key="2">
    <source>
        <dbReference type="EMBL" id="MBB5697028.1"/>
    </source>
</evidence>
<comment type="caution">
    <text evidence="2">The sequence shown here is derived from an EMBL/GenBank/DDBJ whole genome shotgun (WGS) entry which is preliminary data.</text>
</comment>